<keyword evidence="2" id="KW-0812">Transmembrane</keyword>
<evidence type="ECO:0000256" key="1">
    <source>
        <dbReference type="ARBA" id="ARBA00004479"/>
    </source>
</evidence>
<dbReference type="InterPro" id="IPR001828">
    <property type="entry name" value="ANF_lig-bd_rcpt"/>
</dbReference>
<evidence type="ECO:0000256" key="5">
    <source>
        <dbReference type="ARBA" id="ARBA00023136"/>
    </source>
</evidence>
<feature type="signal peptide" evidence="9">
    <location>
        <begin position="1"/>
        <end position="18"/>
    </location>
</feature>
<dbReference type="GO" id="GO:0016941">
    <property type="term" value="F:natriuretic peptide receptor activity"/>
    <property type="evidence" value="ECO:0007669"/>
    <property type="project" value="TreeGrafter"/>
</dbReference>
<keyword evidence="12" id="KW-1185">Reference proteome</keyword>
<evidence type="ECO:0000256" key="4">
    <source>
        <dbReference type="ARBA" id="ARBA00022989"/>
    </source>
</evidence>
<comment type="subcellular location">
    <subcellularLocation>
        <location evidence="1">Membrane</location>
        <topology evidence="1">Single-pass type I membrane protein</topology>
    </subcellularLocation>
</comment>
<dbReference type="Gene3D" id="3.40.50.2300">
    <property type="match status" value="1"/>
</dbReference>
<dbReference type="Proteomes" id="UP001148018">
    <property type="component" value="Unassembled WGS sequence"/>
</dbReference>
<dbReference type="GO" id="GO:0007165">
    <property type="term" value="P:signal transduction"/>
    <property type="evidence" value="ECO:0007669"/>
    <property type="project" value="TreeGrafter"/>
</dbReference>
<dbReference type="InterPro" id="IPR028082">
    <property type="entry name" value="Peripla_BP_I"/>
</dbReference>
<organism evidence="11 12">
    <name type="scientific">Muraenolepis orangiensis</name>
    <name type="common">Patagonian moray cod</name>
    <dbReference type="NCBI Taxonomy" id="630683"/>
    <lineage>
        <taxon>Eukaryota</taxon>
        <taxon>Metazoa</taxon>
        <taxon>Chordata</taxon>
        <taxon>Craniata</taxon>
        <taxon>Vertebrata</taxon>
        <taxon>Euteleostomi</taxon>
        <taxon>Actinopterygii</taxon>
        <taxon>Neopterygii</taxon>
        <taxon>Teleostei</taxon>
        <taxon>Neoteleostei</taxon>
        <taxon>Acanthomorphata</taxon>
        <taxon>Zeiogadaria</taxon>
        <taxon>Gadariae</taxon>
        <taxon>Gadiformes</taxon>
        <taxon>Muraenolepidoidei</taxon>
        <taxon>Muraenolepididae</taxon>
        <taxon>Muraenolepis</taxon>
    </lineage>
</organism>
<dbReference type="PROSITE" id="PS00458">
    <property type="entry name" value="ANF_RECEPTORS"/>
    <property type="match status" value="1"/>
</dbReference>
<dbReference type="PANTHER" id="PTHR44755:SF11">
    <property type="entry name" value="ATRIAL NATRIURETIC PEPTIDE RECEPTOR 3 ISOFORM X1"/>
    <property type="match status" value="1"/>
</dbReference>
<evidence type="ECO:0000256" key="6">
    <source>
        <dbReference type="ARBA" id="ARBA00023170"/>
    </source>
</evidence>
<dbReference type="AlphaFoldDB" id="A0A9Q0IKX5"/>
<dbReference type="InterPro" id="IPR001170">
    <property type="entry name" value="ANPR/GUC"/>
</dbReference>
<keyword evidence="7" id="KW-0325">Glycoprotein</keyword>
<accession>A0A9Q0IKX5</accession>
<name>A0A9Q0IKX5_9TELE</name>
<dbReference type="SUPFAM" id="SSF53822">
    <property type="entry name" value="Periplasmic binding protein-like I"/>
    <property type="match status" value="1"/>
</dbReference>
<evidence type="ECO:0000256" key="7">
    <source>
        <dbReference type="ARBA" id="ARBA00023180"/>
    </source>
</evidence>
<feature type="domain" description="Receptor ligand binding region" evidence="10">
    <location>
        <begin position="45"/>
        <end position="178"/>
    </location>
</feature>
<reference evidence="11" key="1">
    <citation type="submission" date="2022-07" db="EMBL/GenBank/DDBJ databases">
        <title>Chromosome-level genome of Muraenolepis orangiensis.</title>
        <authorList>
            <person name="Kim J."/>
        </authorList>
    </citation>
    <scope>NUCLEOTIDE SEQUENCE</scope>
    <source>
        <strain evidence="11">KU_S4_2022</strain>
        <tissue evidence="11">Muscle</tissue>
    </source>
</reference>
<evidence type="ECO:0000256" key="8">
    <source>
        <dbReference type="SAM" id="MobiDB-lite"/>
    </source>
</evidence>
<feature type="chain" id="PRO_5040354778" description="Receptor ligand binding region domain-containing protein" evidence="9">
    <location>
        <begin position="19"/>
        <end position="320"/>
    </location>
</feature>
<feature type="region of interest" description="Disordered" evidence="8">
    <location>
        <begin position="264"/>
        <end position="320"/>
    </location>
</feature>
<sequence>MACFIILSFLLLLKPVRTASITEEVEVLVILPKNNSYIFSYPRVVPAIQYAQQRLRASGQYSGLTFKIQYVDSECGNPALFNLVDRSCDQRPDLILGPVCEYAAASVARLASHWNIPMVTAGALAAAFSHKGTEYSHLTRVAPSYLKMAETFAAMFQHFAWKSALLVYEDDKEERTCHFTLEGVFMLLDHVKTYTVTSREERLDTDDLLHGIYETEAFLLCNASTPECREENPASPVRLVRPEGASPRGEAVWRRCVGRRPRWSMTRFNSPDRRVKRQQHQRDPSRRGPLEEGRAARATHVTTDAECRPFSGQRLARARG</sequence>
<evidence type="ECO:0000313" key="11">
    <source>
        <dbReference type="EMBL" id="KAJ3604422.1"/>
    </source>
</evidence>
<keyword evidence="3 9" id="KW-0732">Signal</keyword>
<evidence type="ECO:0000313" key="12">
    <source>
        <dbReference type="Proteomes" id="UP001148018"/>
    </source>
</evidence>
<comment type="caution">
    <text evidence="11">The sequence shown here is derived from an EMBL/GenBank/DDBJ whole genome shotgun (WGS) entry which is preliminary data.</text>
</comment>
<evidence type="ECO:0000256" key="2">
    <source>
        <dbReference type="ARBA" id="ARBA00022692"/>
    </source>
</evidence>
<proteinExistence type="predicted"/>
<dbReference type="GO" id="GO:0017046">
    <property type="term" value="F:peptide hormone binding"/>
    <property type="evidence" value="ECO:0007669"/>
    <property type="project" value="TreeGrafter"/>
</dbReference>
<dbReference type="FunFam" id="3.40.50.2300:FF:000147">
    <property type="entry name" value="Atrial natriuretic peptide receptor 3"/>
    <property type="match status" value="1"/>
</dbReference>
<dbReference type="InterPro" id="IPR052612">
    <property type="entry name" value="ANP_Clearance_Receptor"/>
</dbReference>
<gene>
    <name evidence="11" type="ORF">NHX12_029163</name>
</gene>
<dbReference type="PANTHER" id="PTHR44755">
    <property type="entry name" value="NATRIURETIC PEPTIDE RECEPTOR 3-RELATED"/>
    <property type="match status" value="1"/>
</dbReference>
<evidence type="ECO:0000256" key="9">
    <source>
        <dbReference type="SAM" id="SignalP"/>
    </source>
</evidence>
<evidence type="ECO:0000259" key="10">
    <source>
        <dbReference type="Pfam" id="PF01094"/>
    </source>
</evidence>
<protein>
    <recommendedName>
        <fullName evidence="10">Receptor ligand binding region domain-containing protein</fullName>
    </recommendedName>
</protein>
<dbReference type="Pfam" id="PF01094">
    <property type="entry name" value="ANF_receptor"/>
    <property type="match status" value="1"/>
</dbReference>
<dbReference type="OrthoDB" id="10065302at2759"/>
<dbReference type="EMBL" id="JANIIK010000044">
    <property type="protein sequence ID" value="KAJ3604422.1"/>
    <property type="molecule type" value="Genomic_DNA"/>
</dbReference>
<feature type="compositionally biased region" description="Basic and acidic residues" evidence="8">
    <location>
        <begin position="280"/>
        <end position="295"/>
    </location>
</feature>
<keyword evidence="5" id="KW-0472">Membrane</keyword>
<keyword evidence="4" id="KW-1133">Transmembrane helix</keyword>
<evidence type="ECO:0000256" key="3">
    <source>
        <dbReference type="ARBA" id="ARBA00022729"/>
    </source>
</evidence>
<keyword evidence="6" id="KW-0675">Receptor</keyword>
<dbReference type="GO" id="GO:0016020">
    <property type="term" value="C:membrane"/>
    <property type="evidence" value="ECO:0007669"/>
    <property type="project" value="UniProtKB-SubCell"/>
</dbReference>